<sequence>MDNFISGCIHTIEECKTVIALVQAKKWPRITGRGDVCTSVIGSGQIYVYSENESQIKRWTDKRKWTPSRVYGCFLMYREMNGNLCKKAFSENTENGKYHIVAYSTKEEERCKTCCIKNQDFKVNCNKFTTGLLCDFSFGNTNIQLEEPKYRQNRRKHYIPNNYGKKELKDFRDINEILNYCCPDGPSKKEEDHLKNTFAFENKQKNKDLNKQNGYPFDLSNEKSVFENKYERKSNEQNSFDYLSQLIYPKNENLCPEDINWQKKLTEEKMLFEDEGKENSKERKTVNSSTSGMSDTVPLNDNCLNENKKK</sequence>
<feature type="region of interest" description="Disordered" evidence="1">
    <location>
        <begin position="272"/>
        <end position="310"/>
    </location>
</feature>
<dbReference type="Pfam" id="PF09729">
    <property type="entry name" value="Gti1_Pac2"/>
    <property type="match status" value="1"/>
</dbReference>
<evidence type="ECO:0000256" key="1">
    <source>
        <dbReference type="SAM" id="MobiDB-lite"/>
    </source>
</evidence>
<dbReference type="OrthoDB" id="5572844at2759"/>
<proteinExistence type="predicted"/>
<dbReference type="PANTHER" id="PTHR28027">
    <property type="entry name" value="TRANSCRIPTIONAL REGULATOR MIT1"/>
    <property type="match status" value="1"/>
</dbReference>
<comment type="caution">
    <text evidence="2">The sequence shown here is derived from an EMBL/GenBank/DDBJ whole genome shotgun (WGS) entry which is preliminary data.</text>
</comment>
<dbReference type="InterPro" id="IPR018608">
    <property type="entry name" value="Gti1/Pac2"/>
</dbReference>
<feature type="compositionally biased region" description="Basic and acidic residues" evidence="1">
    <location>
        <begin position="272"/>
        <end position="285"/>
    </location>
</feature>
<dbReference type="EMBL" id="MNPJ01000008">
    <property type="protein sequence ID" value="OQS55493.1"/>
    <property type="molecule type" value="Genomic_DNA"/>
</dbReference>
<evidence type="ECO:0000313" key="3">
    <source>
        <dbReference type="Proteomes" id="UP000192758"/>
    </source>
</evidence>
<name>A0A1W0E8D6_9MICR</name>
<protein>
    <submittedName>
        <fullName evidence="2">FGP1</fullName>
    </submittedName>
</protein>
<dbReference type="PANTHER" id="PTHR28027:SF2">
    <property type="entry name" value="TRANSCRIPTIONAL REGULATOR MIT1"/>
    <property type="match status" value="1"/>
</dbReference>
<keyword evidence="3" id="KW-1185">Reference proteome</keyword>
<dbReference type="VEuPathDB" id="MicrosporidiaDB:EHP00_1869"/>
<dbReference type="AlphaFoldDB" id="A0A1W0E8D6"/>
<accession>A0A1W0E8D6</accession>
<evidence type="ECO:0000313" key="2">
    <source>
        <dbReference type="EMBL" id="OQS55493.1"/>
    </source>
</evidence>
<organism evidence="2 3">
    <name type="scientific">Ecytonucleospora hepatopenaei</name>
    <dbReference type="NCBI Taxonomy" id="646526"/>
    <lineage>
        <taxon>Eukaryota</taxon>
        <taxon>Fungi</taxon>
        <taxon>Fungi incertae sedis</taxon>
        <taxon>Microsporidia</taxon>
        <taxon>Enterocytozoonidae</taxon>
        <taxon>Ecytonucleospora</taxon>
    </lineage>
</organism>
<dbReference type="Proteomes" id="UP000192758">
    <property type="component" value="Unassembled WGS sequence"/>
</dbReference>
<dbReference type="GO" id="GO:0003677">
    <property type="term" value="F:DNA binding"/>
    <property type="evidence" value="ECO:0007669"/>
    <property type="project" value="TreeGrafter"/>
</dbReference>
<feature type="compositionally biased region" description="Polar residues" evidence="1">
    <location>
        <begin position="286"/>
        <end position="310"/>
    </location>
</feature>
<gene>
    <name evidence="2" type="primary">FGP1</name>
    <name evidence="2" type="ORF">EHP00_1869</name>
</gene>
<reference evidence="2 3" key="1">
    <citation type="journal article" date="2017" name="Environ. Microbiol.">
        <title>Decay of the glycolytic pathway and adaptation to intranuclear parasitism within Enterocytozoonidae microsporidia.</title>
        <authorList>
            <person name="Wiredu Boakye D."/>
            <person name="Jaroenlak P."/>
            <person name="Prachumwat A."/>
            <person name="Williams T.A."/>
            <person name="Bateman K.S."/>
            <person name="Itsathitphaisarn O."/>
            <person name="Sritunyalucksana K."/>
            <person name="Paszkiewicz K.H."/>
            <person name="Moore K.A."/>
            <person name="Stentiford G.D."/>
            <person name="Williams B.A."/>
        </authorList>
    </citation>
    <scope>NUCLEOTIDE SEQUENCE [LARGE SCALE GENOMIC DNA]</scope>
    <source>
        <strain evidence="2 3">TH1</strain>
    </source>
</reference>